<evidence type="ECO:0008006" key="3">
    <source>
        <dbReference type="Google" id="ProtNLM"/>
    </source>
</evidence>
<proteinExistence type="predicted"/>
<accession>A0A7C0U3M6</accession>
<keyword evidence="1" id="KW-0732">Signal</keyword>
<comment type="caution">
    <text evidence="2">The sequence shown here is derived from an EMBL/GenBank/DDBJ whole genome shotgun (WGS) entry which is preliminary data.</text>
</comment>
<sequence length="142" mass="16630">MYKFKVFILGLILILACAHQTFVDRSYKILATSKVCYETIMESAADLYRQGKLNEEQKEKIIEVANHFYLSYLTAVNELETYVEAKENKDEVVECICKCLERLIDLKDVYKEYGLEVPEEVIRLIENLIEMARQINIIVHET</sequence>
<name>A0A7C0U3M6_DESA2</name>
<dbReference type="Proteomes" id="UP000886289">
    <property type="component" value="Unassembled WGS sequence"/>
</dbReference>
<dbReference type="EMBL" id="DRBS01000259">
    <property type="protein sequence ID" value="HDD44585.1"/>
    <property type="molecule type" value="Genomic_DNA"/>
</dbReference>
<gene>
    <name evidence="2" type="ORF">ENG63_06985</name>
</gene>
<reference evidence="2" key="1">
    <citation type="journal article" date="2020" name="mSystems">
        <title>Genome- and Community-Level Interaction Insights into Carbon Utilization and Element Cycling Functions of Hydrothermarchaeota in Hydrothermal Sediment.</title>
        <authorList>
            <person name="Zhou Z."/>
            <person name="Liu Y."/>
            <person name="Xu W."/>
            <person name="Pan J."/>
            <person name="Luo Z.H."/>
            <person name="Li M."/>
        </authorList>
    </citation>
    <scope>NUCLEOTIDE SEQUENCE [LARGE SCALE GENOMIC DNA]</scope>
    <source>
        <strain evidence="2">HyVt-233</strain>
    </source>
</reference>
<feature type="chain" id="PRO_5028083994" description="Lipoprotein" evidence="1">
    <location>
        <begin position="19"/>
        <end position="142"/>
    </location>
</feature>
<protein>
    <recommendedName>
        <fullName evidence="3">Lipoprotein</fullName>
    </recommendedName>
</protein>
<evidence type="ECO:0000256" key="1">
    <source>
        <dbReference type="SAM" id="SignalP"/>
    </source>
</evidence>
<evidence type="ECO:0000313" key="2">
    <source>
        <dbReference type="EMBL" id="HDD44585.1"/>
    </source>
</evidence>
<organism evidence="2">
    <name type="scientific">Desulfofervidus auxilii</name>
    <dbReference type="NCBI Taxonomy" id="1621989"/>
    <lineage>
        <taxon>Bacteria</taxon>
        <taxon>Pseudomonadati</taxon>
        <taxon>Thermodesulfobacteriota</taxon>
        <taxon>Candidatus Desulfofervidia</taxon>
        <taxon>Candidatus Desulfofervidales</taxon>
        <taxon>Candidatus Desulfofervidaceae</taxon>
        <taxon>Candidatus Desulfofervidus</taxon>
    </lineage>
</organism>
<dbReference type="AlphaFoldDB" id="A0A7C0U3M6"/>
<feature type="signal peptide" evidence="1">
    <location>
        <begin position="1"/>
        <end position="18"/>
    </location>
</feature>
<dbReference type="PROSITE" id="PS51257">
    <property type="entry name" value="PROKAR_LIPOPROTEIN"/>
    <property type="match status" value="1"/>
</dbReference>